<organism evidence="1 2">
    <name type="scientific">Colletotrichum musicola</name>
    <dbReference type="NCBI Taxonomy" id="2175873"/>
    <lineage>
        <taxon>Eukaryota</taxon>
        <taxon>Fungi</taxon>
        <taxon>Dikarya</taxon>
        <taxon>Ascomycota</taxon>
        <taxon>Pezizomycotina</taxon>
        <taxon>Sordariomycetes</taxon>
        <taxon>Hypocreomycetidae</taxon>
        <taxon>Glomerellales</taxon>
        <taxon>Glomerellaceae</taxon>
        <taxon>Colletotrichum</taxon>
        <taxon>Colletotrichum orchidearum species complex</taxon>
    </lineage>
</organism>
<name>A0A8H6N5G6_9PEZI</name>
<dbReference type="Proteomes" id="UP000639643">
    <property type="component" value="Unassembled WGS sequence"/>
</dbReference>
<dbReference type="EMBL" id="WIGM01000595">
    <property type="protein sequence ID" value="KAF6820368.1"/>
    <property type="molecule type" value="Genomic_DNA"/>
</dbReference>
<protein>
    <submittedName>
        <fullName evidence="1">Uncharacterized protein</fullName>
    </submittedName>
</protein>
<evidence type="ECO:0000313" key="1">
    <source>
        <dbReference type="EMBL" id="KAF6820368.1"/>
    </source>
</evidence>
<dbReference type="OrthoDB" id="5221304at2759"/>
<keyword evidence="2" id="KW-1185">Reference proteome</keyword>
<comment type="caution">
    <text evidence="1">The sequence shown here is derived from an EMBL/GenBank/DDBJ whole genome shotgun (WGS) entry which is preliminary data.</text>
</comment>
<sequence>MCNYIFTVHSDCSHKQYQNTFKCPEARGSALFQSYSNLSLSQTVHLPASTPKQIPEPLCSGRIRNAVRPVTGLCRACIHEEREKQQKLGKWAGLLLPAPEETSTATRVRQSILGLEQLVAATKPLDLDE</sequence>
<proteinExistence type="predicted"/>
<reference evidence="1" key="1">
    <citation type="journal article" date="2020" name="Phytopathology">
        <title>Genome Sequence Resources of Colletotrichum truncatum, C. plurivorum, C. musicola, and C. sojae: Four Species Pathogenic to Soybean (Glycine max).</title>
        <authorList>
            <person name="Rogerio F."/>
            <person name="Boufleur T.R."/>
            <person name="Ciampi-Guillardi M."/>
            <person name="Sukno S.A."/>
            <person name="Thon M.R."/>
            <person name="Massola Junior N.S."/>
            <person name="Baroncelli R."/>
        </authorList>
    </citation>
    <scope>NUCLEOTIDE SEQUENCE</scope>
    <source>
        <strain evidence="1">LFN0074</strain>
    </source>
</reference>
<evidence type="ECO:0000313" key="2">
    <source>
        <dbReference type="Proteomes" id="UP000639643"/>
    </source>
</evidence>
<gene>
    <name evidence="1" type="ORF">CMUS01_11562</name>
</gene>
<accession>A0A8H6N5G6</accession>
<dbReference type="AlphaFoldDB" id="A0A8H6N5G6"/>